<sequence>MPSKKSSPDGVRPAPAPISVFSASPGACASSSSQAANCRTACNIRSLLLCRIFQRPYSGAMTGKNTRSCASKFSGKTASCGTRVDWQGMFVSVKRQSAAANVPSVCRLSVSPVENRRRKSAHAIRTAPGASGVSCVNSVTN</sequence>
<proteinExistence type="predicted"/>
<reference evidence="1" key="1">
    <citation type="submission" date="2019-08" db="EMBL/GenBank/DDBJ databases">
        <authorList>
            <person name="Kucharzyk K."/>
            <person name="Murdoch R.W."/>
            <person name="Higgins S."/>
            <person name="Loffler F."/>
        </authorList>
    </citation>
    <scope>NUCLEOTIDE SEQUENCE</scope>
</reference>
<comment type="caution">
    <text evidence="1">The sequence shown here is derived from an EMBL/GenBank/DDBJ whole genome shotgun (WGS) entry which is preliminary data.</text>
</comment>
<dbReference type="EMBL" id="VSSQ01127216">
    <property type="protein sequence ID" value="MPN56640.1"/>
    <property type="molecule type" value="Genomic_DNA"/>
</dbReference>
<organism evidence="1">
    <name type="scientific">bioreactor metagenome</name>
    <dbReference type="NCBI Taxonomy" id="1076179"/>
    <lineage>
        <taxon>unclassified sequences</taxon>
        <taxon>metagenomes</taxon>
        <taxon>ecological metagenomes</taxon>
    </lineage>
</organism>
<accession>A0A645J0F0</accession>
<dbReference type="AlphaFoldDB" id="A0A645J0F0"/>
<protein>
    <submittedName>
        <fullName evidence="1">Uncharacterized protein</fullName>
    </submittedName>
</protein>
<evidence type="ECO:0000313" key="1">
    <source>
        <dbReference type="EMBL" id="MPN56640.1"/>
    </source>
</evidence>
<name>A0A645J0F0_9ZZZZ</name>
<gene>
    <name evidence="1" type="ORF">SDC9_204330</name>
</gene>